<dbReference type="AlphaFoldDB" id="A0A2P6NBR7"/>
<keyword evidence="4" id="KW-0675">Receptor</keyword>
<accession>A0A2P6NBR7</accession>
<keyword evidence="3" id="KW-1133">Transmembrane helix</keyword>
<dbReference type="Proteomes" id="UP000241769">
    <property type="component" value="Unassembled WGS sequence"/>
</dbReference>
<keyword evidence="3" id="KW-0472">Membrane</keyword>
<feature type="region of interest" description="Disordered" evidence="2">
    <location>
        <begin position="182"/>
        <end position="219"/>
    </location>
</feature>
<protein>
    <submittedName>
        <fullName evidence="4">Receptor expression-enhancing protein 2-like</fullName>
    </submittedName>
</protein>
<evidence type="ECO:0000256" key="3">
    <source>
        <dbReference type="SAM" id="Phobius"/>
    </source>
</evidence>
<evidence type="ECO:0000313" key="4">
    <source>
        <dbReference type="EMBL" id="PRP81378.1"/>
    </source>
</evidence>
<dbReference type="InterPro" id="IPR004345">
    <property type="entry name" value="TB2_DP1_HVA22"/>
</dbReference>
<proteinExistence type="inferred from homology"/>
<feature type="transmembrane region" description="Helical" evidence="3">
    <location>
        <begin position="61"/>
        <end position="88"/>
    </location>
</feature>
<dbReference type="Pfam" id="PF03134">
    <property type="entry name" value="TB2_DP1_HVA22"/>
    <property type="match status" value="1"/>
</dbReference>
<feature type="compositionally biased region" description="Basic and acidic residues" evidence="2">
    <location>
        <begin position="203"/>
        <end position="213"/>
    </location>
</feature>
<dbReference type="PANTHER" id="PTHR12300">
    <property type="entry name" value="HVA22-LIKE PROTEINS"/>
    <property type="match status" value="1"/>
</dbReference>
<comment type="subcellular location">
    <subcellularLocation>
        <location evidence="1">Membrane</location>
        <topology evidence="1">Multi-pass membrane protein</topology>
    </subcellularLocation>
</comment>
<keyword evidence="5" id="KW-1185">Reference proteome</keyword>
<dbReference type="InParanoid" id="A0A2P6NBR7"/>
<evidence type="ECO:0000313" key="5">
    <source>
        <dbReference type="Proteomes" id="UP000241769"/>
    </source>
</evidence>
<dbReference type="EMBL" id="MDYQ01000127">
    <property type="protein sequence ID" value="PRP81378.1"/>
    <property type="molecule type" value="Genomic_DNA"/>
</dbReference>
<dbReference type="GO" id="GO:0016020">
    <property type="term" value="C:membrane"/>
    <property type="evidence" value="ECO:0007669"/>
    <property type="project" value="UniProtKB-SubCell"/>
</dbReference>
<comment type="similarity">
    <text evidence="1">Belongs to the DP1 family.</text>
</comment>
<reference evidence="4 5" key="1">
    <citation type="journal article" date="2018" name="Genome Biol. Evol.">
        <title>Multiple Roots of Fruiting Body Formation in Amoebozoa.</title>
        <authorList>
            <person name="Hillmann F."/>
            <person name="Forbes G."/>
            <person name="Novohradska S."/>
            <person name="Ferling I."/>
            <person name="Riege K."/>
            <person name="Groth M."/>
            <person name="Westermann M."/>
            <person name="Marz M."/>
            <person name="Spaller T."/>
            <person name="Winckler T."/>
            <person name="Schaap P."/>
            <person name="Glockner G."/>
        </authorList>
    </citation>
    <scope>NUCLEOTIDE SEQUENCE [LARGE SCALE GENOMIC DNA]</scope>
    <source>
        <strain evidence="4 5">Jena</strain>
    </source>
</reference>
<organism evidence="4 5">
    <name type="scientific">Planoprotostelium fungivorum</name>
    <dbReference type="NCBI Taxonomy" id="1890364"/>
    <lineage>
        <taxon>Eukaryota</taxon>
        <taxon>Amoebozoa</taxon>
        <taxon>Evosea</taxon>
        <taxon>Variosea</taxon>
        <taxon>Cavosteliida</taxon>
        <taxon>Cavosteliaceae</taxon>
        <taxon>Planoprotostelium</taxon>
    </lineage>
</organism>
<sequence length="219" mass="25166">MFGYFLSKNICIIIAYMLPAYITWKSLKRSPLMTFNPYAPGGSGMTAAEFHRELEAQRRLLHYWIVVGLFAIVEFYLDVLIFSVPFYYELKIFFFCYLSYYKGAQVLWDEIIEPHLVTNEAHIDTNIKKAREKVFSKVVQFSNYGLGFTQRMVLNGWLEGQRASVVRERSQMVADDDEYHEDYLSGSDYSEGEGGDVTGSHSVAEDESTHALPEELIAS</sequence>
<name>A0A2P6NBR7_9EUKA</name>
<keyword evidence="3" id="KW-0812">Transmembrane</keyword>
<feature type="transmembrane region" description="Helical" evidence="3">
    <location>
        <begin position="6"/>
        <end position="24"/>
    </location>
</feature>
<evidence type="ECO:0000256" key="2">
    <source>
        <dbReference type="SAM" id="MobiDB-lite"/>
    </source>
</evidence>
<dbReference type="OrthoDB" id="10009287at2759"/>
<gene>
    <name evidence="4" type="ORF">PROFUN_11065</name>
</gene>
<comment type="caution">
    <text evidence="4">The sequence shown here is derived from an EMBL/GenBank/DDBJ whole genome shotgun (WGS) entry which is preliminary data.</text>
</comment>
<evidence type="ECO:0000256" key="1">
    <source>
        <dbReference type="RuleBase" id="RU362006"/>
    </source>
</evidence>